<reference evidence="1 2" key="1">
    <citation type="journal article" date="2018" name="Gigascience">
        <title>Genomes of trombidid mites reveal novel predicted allergens and laterally-transferred genes associated with secondary metabolism.</title>
        <authorList>
            <person name="Dong X."/>
            <person name="Chaisiri K."/>
            <person name="Xia D."/>
            <person name="Armstrong S.D."/>
            <person name="Fang Y."/>
            <person name="Donnelly M.J."/>
            <person name="Kadowaki T."/>
            <person name="McGarry J.W."/>
            <person name="Darby A.C."/>
            <person name="Makepeace B.L."/>
        </authorList>
    </citation>
    <scope>NUCLEOTIDE SEQUENCE [LARGE SCALE GENOMIC DNA]</scope>
    <source>
        <strain evidence="1">UoL-UT</strain>
    </source>
</reference>
<accession>A0A443RWG3</accession>
<gene>
    <name evidence="1" type="ORF">B4U80_07615</name>
</gene>
<protein>
    <submittedName>
        <fullName evidence="1">Uncharacterized protein</fullName>
    </submittedName>
</protein>
<dbReference type="AlphaFoldDB" id="A0A443RWG3"/>
<organism evidence="1 2">
    <name type="scientific">Leptotrombidium deliense</name>
    <dbReference type="NCBI Taxonomy" id="299467"/>
    <lineage>
        <taxon>Eukaryota</taxon>
        <taxon>Metazoa</taxon>
        <taxon>Ecdysozoa</taxon>
        <taxon>Arthropoda</taxon>
        <taxon>Chelicerata</taxon>
        <taxon>Arachnida</taxon>
        <taxon>Acari</taxon>
        <taxon>Acariformes</taxon>
        <taxon>Trombidiformes</taxon>
        <taxon>Prostigmata</taxon>
        <taxon>Anystina</taxon>
        <taxon>Parasitengona</taxon>
        <taxon>Trombiculoidea</taxon>
        <taxon>Trombiculidae</taxon>
        <taxon>Leptotrombidium</taxon>
    </lineage>
</organism>
<dbReference type="EMBL" id="NCKV01023374">
    <property type="protein sequence ID" value="RWS19711.1"/>
    <property type="molecule type" value="Genomic_DNA"/>
</dbReference>
<proteinExistence type="predicted"/>
<comment type="caution">
    <text evidence="1">The sequence shown here is derived from an EMBL/GenBank/DDBJ whole genome shotgun (WGS) entry which is preliminary data.</text>
</comment>
<dbReference type="VEuPathDB" id="VectorBase:LDEU012328"/>
<dbReference type="Proteomes" id="UP000288716">
    <property type="component" value="Unassembled WGS sequence"/>
</dbReference>
<evidence type="ECO:0000313" key="2">
    <source>
        <dbReference type="Proteomes" id="UP000288716"/>
    </source>
</evidence>
<evidence type="ECO:0000313" key="1">
    <source>
        <dbReference type="EMBL" id="RWS19711.1"/>
    </source>
</evidence>
<name>A0A443RWG3_9ACAR</name>
<sequence length="21" mass="2513">MTVLNITLIITPEQLHFMIRE</sequence>
<keyword evidence="2" id="KW-1185">Reference proteome</keyword>